<dbReference type="HOGENOM" id="CLU_039613_16_0_5"/>
<keyword evidence="2" id="KW-0805">Transcription regulation</keyword>
<dbReference type="GO" id="GO:0003677">
    <property type="term" value="F:DNA binding"/>
    <property type="evidence" value="ECO:0007669"/>
    <property type="project" value="UniProtKB-KW"/>
</dbReference>
<dbReference type="AlphaFoldDB" id="D5QBR6"/>
<organism evidence="6 7">
    <name type="scientific">Novacetimonas hansenii ATCC 23769</name>
    <dbReference type="NCBI Taxonomy" id="714995"/>
    <lineage>
        <taxon>Bacteria</taxon>
        <taxon>Pseudomonadati</taxon>
        <taxon>Pseudomonadota</taxon>
        <taxon>Alphaproteobacteria</taxon>
        <taxon>Acetobacterales</taxon>
        <taxon>Acetobacteraceae</taxon>
        <taxon>Novacetimonas</taxon>
    </lineage>
</organism>
<dbReference type="EMBL" id="ADTV01000005">
    <property type="protein sequence ID" value="EFG85494.1"/>
    <property type="molecule type" value="Genomic_DNA"/>
</dbReference>
<dbReference type="SUPFAM" id="SSF53850">
    <property type="entry name" value="Periplasmic binding protein-like II"/>
    <property type="match status" value="1"/>
</dbReference>
<keyword evidence="3" id="KW-0238">DNA-binding</keyword>
<dbReference type="PANTHER" id="PTHR30537">
    <property type="entry name" value="HTH-TYPE TRANSCRIPTIONAL REGULATOR"/>
    <property type="match status" value="1"/>
</dbReference>
<dbReference type="InterPro" id="IPR058163">
    <property type="entry name" value="LysR-type_TF_proteobact-type"/>
</dbReference>
<dbReference type="Gene3D" id="3.40.190.290">
    <property type="match status" value="1"/>
</dbReference>
<dbReference type="InterPro" id="IPR036388">
    <property type="entry name" value="WH-like_DNA-bd_sf"/>
</dbReference>
<evidence type="ECO:0000256" key="1">
    <source>
        <dbReference type="ARBA" id="ARBA00009437"/>
    </source>
</evidence>
<dbReference type="InterPro" id="IPR000847">
    <property type="entry name" value="LysR_HTH_N"/>
</dbReference>
<dbReference type="PANTHER" id="PTHR30537:SF5">
    <property type="entry name" value="HTH-TYPE TRANSCRIPTIONAL ACTIVATOR TTDR-RELATED"/>
    <property type="match status" value="1"/>
</dbReference>
<evidence type="ECO:0000256" key="2">
    <source>
        <dbReference type="ARBA" id="ARBA00023015"/>
    </source>
</evidence>
<comment type="caution">
    <text evidence="6">The sequence shown here is derived from an EMBL/GenBank/DDBJ whole genome shotgun (WGS) entry which is preliminary data.</text>
</comment>
<dbReference type="Pfam" id="PF00126">
    <property type="entry name" value="HTH_1"/>
    <property type="match status" value="1"/>
</dbReference>
<dbReference type="InterPro" id="IPR036390">
    <property type="entry name" value="WH_DNA-bd_sf"/>
</dbReference>
<dbReference type="Pfam" id="PF03466">
    <property type="entry name" value="LysR_substrate"/>
    <property type="match status" value="1"/>
</dbReference>
<feature type="domain" description="HTH lysR-type" evidence="5">
    <location>
        <begin position="10"/>
        <end position="60"/>
    </location>
</feature>
<evidence type="ECO:0000256" key="4">
    <source>
        <dbReference type="ARBA" id="ARBA00023163"/>
    </source>
</evidence>
<dbReference type="RefSeq" id="WP_003617550.1">
    <property type="nucleotide sequence ID" value="NZ_CM000920.1"/>
</dbReference>
<dbReference type="Proteomes" id="UP000006468">
    <property type="component" value="Chromosome"/>
</dbReference>
<comment type="similarity">
    <text evidence="1">Belongs to the LysR transcriptional regulatory family.</text>
</comment>
<accession>D5QBR6</accession>
<dbReference type="SUPFAM" id="SSF46785">
    <property type="entry name" value="Winged helix' DNA-binding domain"/>
    <property type="match status" value="1"/>
</dbReference>
<dbReference type="InterPro" id="IPR005119">
    <property type="entry name" value="LysR_subst-bd"/>
</dbReference>
<evidence type="ECO:0000313" key="6">
    <source>
        <dbReference type="EMBL" id="EFG85494.1"/>
    </source>
</evidence>
<dbReference type="GO" id="GO:0003700">
    <property type="term" value="F:DNA-binding transcription factor activity"/>
    <property type="evidence" value="ECO:0007669"/>
    <property type="project" value="InterPro"/>
</dbReference>
<proteinExistence type="inferred from homology"/>
<evidence type="ECO:0000256" key="3">
    <source>
        <dbReference type="ARBA" id="ARBA00023125"/>
    </source>
</evidence>
<evidence type="ECO:0000259" key="5">
    <source>
        <dbReference type="PROSITE" id="PS50931"/>
    </source>
</evidence>
<protein>
    <submittedName>
        <fullName evidence="6">LysR family transcriptional regulator</fullName>
    </submittedName>
</protein>
<dbReference type="PROSITE" id="PS50931">
    <property type="entry name" value="HTH_LYSR"/>
    <property type="match status" value="1"/>
</dbReference>
<sequence>MRDRFDGVDVFIEVIKAGSFSVAGSHLALSRSAVGKTIARLEERLGVRLFHRTTRTISLTEEGLIYYERCLRAVHELKEGAELLESGRHEVAGKLRITMPLLFGRHCVAPILVNLATQYPQLKLDLHFSDHTVDLIGDRYDLAIRNHSPGIDMGLDVRVVATQGKVVCASPTYLKNSAIPRDIDDLGQHQTLAYLHKGETFPWTFFLSDGERKKADLNPRLQFDSYDAIADATLAGAGVACLPDWLAHNHIESGRLLRLLPNFSMPRFDTYAVWPTTRFMPLKLRCVVDTIAKSLTHSDHSRKS</sequence>
<reference evidence="6 7" key="1">
    <citation type="journal article" date="2010" name="J. Bacteriol.">
        <title>Genome sequence of a cellulose-producing bacterium, Gluconacetobacter hansenii ATCC 23769.</title>
        <authorList>
            <person name="Iyer P.R."/>
            <person name="Geib S.M."/>
            <person name="Catchmark J."/>
            <person name="Kao T.H."/>
            <person name="Tien M."/>
        </authorList>
    </citation>
    <scope>NUCLEOTIDE SEQUENCE [LARGE SCALE GENOMIC DNA]</scope>
    <source>
        <strain evidence="6 7">ATCC 23769</strain>
    </source>
</reference>
<evidence type="ECO:0000313" key="7">
    <source>
        <dbReference type="Proteomes" id="UP000006468"/>
    </source>
</evidence>
<gene>
    <name evidence="6" type="ORF">GXY_02813</name>
</gene>
<dbReference type="FunFam" id="1.10.10.10:FF:000001">
    <property type="entry name" value="LysR family transcriptional regulator"/>
    <property type="match status" value="1"/>
</dbReference>
<keyword evidence="4" id="KW-0804">Transcription</keyword>
<dbReference type="Gene3D" id="1.10.10.10">
    <property type="entry name" value="Winged helix-like DNA-binding domain superfamily/Winged helix DNA-binding domain"/>
    <property type="match status" value="1"/>
</dbReference>
<dbReference type="CDD" id="cd08475">
    <property type="entry name" value="PBP2_CrgA_like_6"/>
    <property type="match status" value="1"/>
</dbReference>
<name>D5QBR6_NOVHA</name>